<evidence type="ECO:0000256" key="4">
    <source>
        <dbReference type="ARBA" id="ARBA00022759"/>
    </source>
</evidence>
<evidence type="ECO:0000256" key="5">
    <source>
        <dbReference type="ARBA" id="ARBA00022801"/>
    </source>
</evidence>
<evidence type="ECO:0000256" key="1">
    <source>
        <dbReference type="ARBA" id="ARBA00022679"/>
    </source>
</evidence>
<evidence type="ECO:0000256" key="2">
    <source>
        <dbReference type="ARBA" id="ARBA00022695"/>
    </source>
</evidence>
<reference evidence="9" key="2">
    <citation type="submission" date="2025-08" db="UniProtKB">
        <authorList>
            <consortium name="RefSeq"/>
        </authorList>
    </citation>
    <scope>IDENTIFICATION</scope>
    <source>
        <tissue evidence="9">Leaf</tissue>
    </source>
</reference>
<evidence type="ECO:0000259" key="7">
    <source>
        <dbReference type="Pfam" id="PF17917"/>
    </source>
</evidence>
<dbReference type="RefSeq" id="XP_056688378.1">
    <property type="nucleotide sequence ID" value="XM_056832400.1"/>
</dbReference>
<protein>
    <recommendedName>
        <fullName evidence="7">Reverse transcriptase RNase H-like domain-containing protein</fullName>
    </recommendedName>
</protein>
<keyword evidence="8" id="KW-1185">Reference proteome</keyword>
<reference evidence="8" key="1">
    <citation type="journal article" date="2021" name="Nat. Commun.">
        <title>Genomic analyses provide insights into spinach domestication and the genetic basis of agronomic traits.</title>
        <authorList>
            <person name="Cai X."/>
            <person name="Sun X."/>
            <person name="Xu C."/>
            <person name="Sun H."/>
            <person name="Wang X."/>
            <person name="Ge C."/>
            <person name="Zhang Z."/>
            <person name="Wang Q."/>
            <person name="Fei Z."/>
            <person name="Jiao C."/>
            <person name="Wang Q."/>
        </authorList>
    </citation>
    <scope>NUCLEOTIDE SEQUENCE [LARGE SCALE GENOMIC DNA]</scope>
    <source>
        <strain evidence="8">cv. Varoflay</strain>
    </source>
</reference>
<keyword evidence="3" id="KW-0540">Nuclease</keyword>
<dbReference type="InterPro" id="IPR041373">
    <property type="entry name" value="RT_RNaseH"/>
</dbReference>
<sequence length="112" mass="12549">MAPAEMSDLKGQVEELLEKGYIGPSASPWGALVLFVKKKDGSMRLYIHYRELNKKVAFLGHFVSKEGFVVDPAKIKANGKVIAYSSRKFKPYESNYPTHDLEVATIVFALKI</sequence>
<evidence type="ECO:0000313" key="8">
    <source>
        <dbReference type="Proteomes" id="UP000813463"/>
    </source>
</evidence>
<gene>
    <name evidence="9" type="primary">LOC130463306</name>
</gene>
<dbReference type="InterPro" id="IPR043502">
    <property type="entry name" value="DNA/RNA_pol_sf"/>
</dbReference>
<keyword evidence="1" id="KW-0808">Transferase</keyword>
<keyword evidence="4" id="KW-0255">Endonuclease</keyword>
<keyword evidence="6" id="KW-0695">RNA-directed DNA polymerase</keyword>
<keyword evidence="2" id="KW-0548">Nucleotidyltransferase</keyword>
<dbReference type="PANTHER" id="PTHR15503:SF45">
    <property type="entry name" value="RNA-DIRECTED DNA POLYMERASE HOMOLOG"/>
    <property type="match status" value="1"/>
</dbReference>
<dbReference type="GeneID" id="130463306"/>
<evidence type="ECO:0000256" key="6">
    <source>
        <dbReference type="ARBA" id="ARBA00022918"/>
    </source>
</evidence>
<proteinExistence type="predicted"/>
<evidence type="ECO:0000313" key="9">
    <source>
        <dbReference type="RefSeq" id="XP_056688378.1"/>
    </source>
</evidence>
<feature type="domain" description="Reverse transcriptase RNase H-like" evidence="7">
    <location>
        <begin position="78"/>
        <end position="111"/>
    </location>
</feature>
<accession>A0ABM3QYG0</accession>
<organism evidence="8 9">
    <name type="scientific">Spinacia oleracea</name>
    <name type="common">Spinach</name>
    <dbReference type="NCBI Taxonomy" id="3562"/>
    <lineage>
        <taxon>Eukaryota</taxon>
        <taxon>Viridiplantae</taxon>
        <taxon>Streptophyta</taxon>
        <taxon>Embryophyta</taxon>
        <taxon>Tracheophyta</taxon>
        <taxon>Spermatophyta</taxon>
        <taxon>Magnoliopsida</taxon>
        <taxon>eudicotyledons</taxon>
        <taxon>Gunneridae</taxon>
        <taxon>Pentapetalae</taxon>
        <taxon>Caryophyllales</taxon>
        <taxon>Chenopodiaceae</taxon>
        <taxon>Chenopodioideae</taxon>
        <taxon>Anserineae</taxon>
        <taxon>Spinacia</taxon>
    </lineage>
</organism>
<evidence type="ECO:0000256" key="3">
    <source>
        <dbReference type="ARBA" id="ARBA00022722"/>
    </source>
</evidence>
<name>A0ABM3QYG0_SPIOL</name>
<keyword evidence="5" id="KW-0378">Hydrolase</keyword>
<dbReference type="Proteomes" id="UP000813463">
    <property type="component" value="Chromosome 6"/>
</dbReference>
<dbReference type="SUPFAM" id="SSF56672">
    <property type="entry name" value="DNA/RNA polymerases"/>
    <property type="match status" value="1"/>
</dbReference>
<dbReference type="InterPro" id="IPR032567">
    <property type="entry name" value="RTL1-rel"/>
</dbReference>
<dbReference type="Pfam" id="PF17917">
    <property type="entry name" value="RT_RNaseH"/>
    <property type="match status" value="1"/>
</dbReference>
<dbReference type="Gene3D" id="3.10.10.10">
    <property type="entry name" value="HIV Type 1 Reverse Transcriptase, subunit A, domain 1"/>
    <property type="match status" value="1"/>
</dbReference>
<dbReference type="PANTHER" id="PTHR15503">
    <property type="entry name" value="LDOC1 RELATED"/>
    <property type="match status" value="1"/>
</dbReference>